<evidence type="ECO:0000256" key="3">
    <source>
        <dbReference type="ARBA" id="ARBA00022643"/>
    </source>
</evidence>
<name>A0A1I3BNU2_9RHOB</name>
<dbReference type="InterPro" id="IPR029479">
    <property type="entry name" value="Nitroreductase"/>
</dbReference>
<reference evidence="7 8" key="1">
    <citation type="submission" date="2016-10" db="EMBL/GenBank/DDBJ databases">
        <authorList>
            <person name="de Groot N.N."/>
        </authorList>
    </citation>
    <scope>NUCLEOTIDE SEQUENCE [LARGE SCALE GENOMIC DNA]</scope>
    <source>
        <strain evidence="7 8">CGMCC 1.11030</strain>
    </source>
</reference>
<evidence type="ECO:0000313" key="7">
    <source>
        <dbReference type="EMBL" id="SFH63968.1"/>
    </source>
</evidence>
<evidence type="ECO:0000256" key="1">
    <source>
        <dbReference type="ARBA" id="ARBA00008366"/>
    </source>
</evidence>
<comment type="similarity">
    <text evidence="1 5">Belongs to the flavin oxidoreductase frp family.</text>
</comment>
<dbReference type="CDD" id="cd02146">
    <property type="entry name" value="NfsA-like"/>
    <property type="match status" value="1"/>
</dbReference>
<evidence type="ECO:0000256" key="5">
    <source>
        <dbReference type="PIRNR" id="PIRNR005426"/>
    </source>
</evidence>
<evidence type="ECO:0000313" key="8">
    <source>
        <dbReference type="Proteomes" id="UP000199377"/>
    </source>
</evidence>
<dbReference type="InterPro" id="IPR016446">
    <property type="entry name" value="Flavin_OxRdtase_Frp"/>
</dbReference>
<keyword evidence="3 5" id="KW-0288">FMN</keyword>
<evidence type="ECO:0000256" key="4">
    <source>
        <dbReference type="ARBA" id="ARBA00023002"/>
    </source>
</evidence>
<protein>
    <submittedName>
        <fullName evidence="7">Nitroreductase</fullName>
    </submittedName>
</protein>
<dbReference type="InterPro" id="IPR000415">
    <property type="entry name" value="Nitroreductase-like"/>
</dbReference>
<dbReference type="RefSeq" id="WP_092856997.1">
    <property type="nucleotide sequence ID" value="NZ_FOQH01000001.1"/>
</dbReference>
<dbReference type="PIRSF" id="PIRSF005426">
    <property type="entry name" value="Frp"/>
    <property type="match status" value="1"/>
</dbReference>
<evidence type="ECO:0000259" key="6">
    <source>
        <dbReference type="Pfam" id="PF00881"/>
    </source>
</evidence>
<dbReference type="GO" id="GO:0016491">
    <property type="term" value="F:oxidoreductase activity"/>
    <property type="evidence" value="ECO:0007669"/>
    <property type="project" value="UniProtKB-UniRule"/>
</dbReference>
<dbReference type="OrthoDB" id="3181400at2"/>
<dbReference type="Pfam" id="PF00881">
    <property type="entry name" value="Nitroreductase"/>
    <property type="match status" value="1"/>
</dbReference>
<sequence length="276" mass="28924">MTLDALPPPQEALAARYGAGPAPAPGPWNETIALMLAHRSVRAYVPGPLPEGLLETLLAAGQSAATSSNMQSWSVVAVADPAQKARLAALSQDQAYVRDCALFLCFVADTSRARRLAAREGLELPSLACLETFLTAATDCAFAAQNMALAAESLGLGCCYIGALRNRPEAVAAELGLPEGAAPVFGLCIGHEDPARITAVKPRLPQSVVLHHGRYDADDADAVAAYDATLAAHGHGTGRSSKAWAARVHDRLSNPAYLNGRERLREALGALGFPLR</sequence>
<dbReference type="SUPFAM" id="SSF55469">
    <property type="entry name" value="FMN-dependent nitroreductase-like"/>
    <property type="match status" value="1"/>
</dbReference>
<feature type="domain" description="Nitroreductase" evidence="6">
    <location>
        <begin position="37"/>
        <end position="191"/>
    </location>
</feature>
<keyword evidence="2 5" id="KW-0285">Flavoprotein</keyword>
<keyword evidence="8" id="KW-1185">Reference proteome</keyword>
<dbReference type="STRING" id="1114924.SAMN05216258_101230"/>
<dbReference type="PANTHER" id="PTHR43425:SF2">
    <property type="entry name" value="OXYGEN-INSENSITIVE NADPH NITROREDUCTASE"/>
    <property type="match status" value="1"/>
</dbReference>
<accession>A0A1I3BNU2</accession>
<dbReference type="Proteomes" id="UP000199377">
    <property type="component" value="Unassembled WGS sequence"/>
</dbReference>
<organism evidence="7 8">
    <name type="scientific">Albimonas pacifica</name>
    <dbReference type="NCBI Taxonomy" id="1114924"/>
    <lineage>
        <taxon>Bacteria</taxon>
        <taxon>Pseudomonadati</taxon>
        <taxon>Pseudomonadota</taxon>
        <taxon>Alphaproteobacteria</taxon>
        <taxon>Rhodobacterales</taxon>
        <taxon>Paracoccaceae</taxon>
        <taxon>Albimonas</taxon>
    </lineage>
</organism>
<dbReference type="EMBL" id="FOQH01000001">
    <property type="protein sequence ID" value="SFH63968.1"/>
    <property type="molecule type" value="Genomic_DNA"/>
</dbReference>
<keyword evidence="4 5" id="KW-0560">Oxidoreductase</keyword>
<dbReference type="AlphaFoldDB" id="A0A1I3BNU2"/>
<evidence type="ECO:0000256" key="2">
    <source>
        <dbReference type="ARBA" id="ARBA00022630"/>
    </source>
</evidence>
<proteinExistence type="inferred from homology"/>
<dbReference type="Gene3D" id="3.40.109.10">
    <property type="entry name" value="NADH Oxidase"/>
    <property type="match status" value="1"/>
</dbReference>
<gene>
    <name evidence="7" type="ORF">SAMN05216258_101230</name>
</gene>
<dbReference type="PANTHER" id="PTHR43425">
    <property type="entry name" value="OXYGEN-INSENSITIVE NADPH NITROREDUCTASE"/>
    <property type="match status" value="1"/>
</dbReference>
<keyword evidence="5" id="KW-0521">NADP</keyword>